<keyword evidence="2" id="KW-0732">Signal</keyword>
<feature type="chain" id="PRO_5036212305" description="Methyltransferase FkbM domain-containing protein" evidence="2">
    <location>
        <begin position="19"/>
        <end position="357"/>
    </location>
</feature>
<dbReference type="AlphaFoldDB" id="A0A7S4A798"/>
<feature type="signal peptide" evidence="2">
    <location>
        <begin position="1"/>
        <end position="18"/>
    </location>
</feature>
<name>A0A7S4A798_9STRA</name>
<dbReference type="EMBL" id="CAKKNE010000006">
    <property type="protein sequence ID" value="CAH0378938.1"/>
    <property type="molecule type" value="Genomic_DNA"/>
</dbReference>
<gene>
    <name evidence="3" type="ORF">PCAL00307_LOCUS21464</name>
    <name evidence="4" type="ORF">PECAL_6P05400</name>
</gene>
<dbReference type="OrthoDB" id="10528171at2759"/>
<dbReference type="EMBL" id="HBIW01024870">
    <property type="protein sequence ID" value="CAE0706014.1"/>
    <property type="molecule type" value="Transcribed_RNA"/>
</dbReference>
<evidence type="ECO:0008006" key="6">
    <source>
        <dbReference type="Google" id="ProtNLM"/>
    </source>
</evidence>
<evidence type="ECO:0000313" key="5">
    <source>
        <dbReference type="Proteomes" id="UP000789595"/>
    </source>
</evidence>
<evidence type="ECO:0000256" key="1">
    <source>
        <dbReference type="SAM" id="MobiDB-lite"/>
    </source>
</evidence>
<evidence type="ECO:0000313" key="3">
    <source>
        <dbReference type="EMBL" id="CAE0706014.1"/>
    </source>
</evidence>
<evidence type="ECO:0000256" key="2">
    <source>
        <dbReference type="SAM" id="SignalP"/>
    </source>
</evidence>
<reference evidence="4" key="2">
    <citation type="submission" date="2021-11" db="EMBL/GenBank/DDBJ databases">
        <authorList>
            <consortium name="Genoscope - CEA"/>
            <person name="William W."/>
        </authorList>
    </citation>
    <scope>NUCLEOTIDE SEQUENCE</scope>
</reference>
<reference evidence="3" key="1">
    <citation type="submission" date="2021-01" db="EMBL/GenBank/DDBJ databases">
        <authorList>
            <person name="Corre E."/>
            <person name="Pelletier E."/>
            <person name="Niang G."/>
            <person name="Scheremetjew M."/>
            <person name="Finn R."/>
            <person name="Kale V."/>
            <person name="Holt S."/>
            <person name="Cochrane G."/>
            <person name="Meng A."/>
            <person name="Brown T."/>
            <person name="Cohen L."/>
        </authorList>
    </citation>
    <scope>NUCLEOTIDE SEQUENCE</scope>
    <source>
        <strain evidence="3">CCMP1756</strain>
    </source>
</reference>
<protein>
    <recommendedName>
        <fullName evidence="6">Methyltransferase FkbM domain-containing protein</fullName>
    </recommendedName>
</protein>
<evidence type="ECO:0000313" key="4">
    <source>
        <dbReference type="EMBL" id="CAH0378938.1"/>
    </source>
</evidence>
<accession>A0A7S4A798</accession>
<dbReference type="Proteomes" id="UP000789595">
    <property type="component" value="Unassembled WGS sequence"/>
</dbReference>
<organism evidence="3">
    <name type="scientific">Pelagomonas calceolata</name>
    <dbReference type="NCBI Taxonomy" id="35677"/>
    <lineage>
        <taxon>Eukaryota</taxon>
        <taxon>Sar</taxon>
        <taxon>Stramenopiles</taxon>
        <taxon>Ochrophyta</taxon>
        <taxon>Pelagophyceae</taxon>
        <taxon>Pelagomonadales</taxon>
        <taxon>Pelagomonadaceae</taxon>
        <taxon>Pelagomonas</taxon>
    </lineage>
</organism>
<keyword evidence="5" id="KW-1185">Reference proteome</keyword>
<sequence length="357" mass="37634">MLLRTVVAAAVLLRGAGACTATLSIDIDGVSVKLAFDNTSSVFGTALRHVAELGDAHGGGLMGGSCETGDAFCAAGELADGAHALLAERCGDGDGGDARPAPLDVLQVGAHEGDSPGDPLYAWLRHRAAPWVRAVLVEPMRASFEALVRNYAGAVASISYVHAAVAGRERRPLVFYEPRRCDAPYPDASHDVRCVHGFETSTLIASTNWTFVYHGARWIVDPTGSTTAVPPIARREVAGLDWRSILEAHGASAVGVLVVDAEAMDCDLVASFPFDVAVPDVIVFEQGHCAHAQPDERAALDDYLTDVLGYARAPGFVGHVEHDACYVLRSMAPNPPDSATLDPITTPPDRQRGTFGS</sequence>
<proteinExistence type="predicted"/>
<feature type="region of interest" description="Disordered" evidence="1">
    <location>
        <begin position="337"/>
        <end position="357"/>
    </location>
</feature>